<feature type="region of interest" description="Disordered" evidence="1">
    <location>
        <begin position="1667"/>
        <end position="1691"/>
    </location>
</feature>
<keyword evidence="3" id="KW-1185">Reference proteome</keyword>
<feature type="compositionally biased region" description="Polar residues" evidence="1">
    <location>
        <begin position="1383"/>
        <end position="1393"/>
    </location>
</feature>
<feature type="region of interest" description="Disordered" evidence="1">
    <location>
        <begin position="1177"/>
        <end position="1200"/>
    </location>
</feature>
<feature type="region of interest" description="Disordered" evidence="1">
    <location>
        <begin position="1480"/>
        <end position="1510"/>
    </location>
</feature>
<feature type="region of interest" description="Disordered" evidence="1">
    <location>
        <begin position="779"/>
        <end position="798"/>
    </location>
</feature>
<feature type="region of interest" description="Disordered" evidence="1">
    <location>
        <begin position="1375"/>
        <end position="1395"/>
    </location>
</feature>
<name>A0AAW3BYT6_9TRYP</name>
<dbReference type="EMBL" id="JBAMZN010000020">
    <property type="protein sequence ID" value="KAL0526340.1"/>
    <property type="molecule type" value="Genomic_DNA"/>
</dbReference>
<comment type="caution">
    <text evidence="2">The sequence shown here is derived from an EMBL/GenBank/DDBJ whole genome shotgun (WGS) entry which is preliminary data.</text>
</comment>
<feature type="compositionally biased region" description="Polar residues" evidence="1">
    <location>
        <begin position="1348"/>
        <end position="1358"/>
    </location>
</feature>
<evidence type="ECO:0008006" key="4">
    <source>
        <dbReference type="Google" id="ProtNLM"/>
    </source>
</evidence>
<feature type="region of interest" description="Disordered" evidence="1">
    <location>
        <begin position="45"/>
        <end position="70"/>
    </location>
</feature>
<evidence type="ECO:0000256" key="1">
    <source>
        <dbReference type="SAM" id="MobiDB-lite"/>
    </source>
</evidence>
<organism evidence="2 3">
    <name type="scientific">Leishmania naiffi</name>
    <dbReference type="NCBI Taxonomy" id="5678"/>
    <lineage>
        <taxon>Eukaryota</taxon>
        <taxon>Discoba</taxon>
        <taxon>Euglenozoa</taxon>
        <taxon>Kinetoplastea</taxon>
        <taxon>Metakinetoplastina</taxon>
        <taxon>Trypanosomatida</taxon>
        <taxon>Trypanosomatidae</taxon>
        <taxon>Leishmaniinae</taxon>
        <taxon>Leishmania</taxon>
        <taxon>Leishmania naiffi species complex</taxon>
    </lineage>
</organism>
<feature type="compositionally biased region" description="Polar residues" evidence="1">
    <location>
        <begin position="1064"/>
        <end position="1081"/>
    </location>
</feature>
<feature type="region of interest" description="Disordered" evidence="1">
    <location>
        <begin position="868"/>
        <end position="939"/>
    </location>
</feature>
<accession>A0AAW3BYT6</accession>
<feature type="region of interest" description="Disordered" evidence="1">
    <location>
        <begin position="1053"/>
        <end position="1081"/>
    </location>
</feature>
<protein>
    <recommendedName>
        <fullName evidence="4">Separase</fullName>
    </recommendedName>
</protein>
<feature type="compositionally biased region" description="Low complexity" evidence="1">
    <location>
        <begin position="1405"/>
        <end position="1415"/>
    </location>
</feature>
<sequence>MKDSRDYIRRVWSLAEDMVVQNGQPLHGFLLLHYVLTQPPPILRRASGATAGKSSTSSRGEASSTTVLPTATTSNDALPLHVTAFDAEWKCEELVTRLRAAEYLLFTDVPAVRTDVSSTSTTSPAAPALRTLSCTAGLEALELAEQVLAPVFASTSLLVSTDTVPGTALLPPCQQTASTRPLWYQTYRTSNNAAGGGGGGGGSRSASHILEDVLLEVADVSRSSAAAGARSSSASFTTDAGGISAGVQSRVASMYFLNQATVTALAWPLSSFTLAWPVRDASVNGAEGLYGASEGSGQHLLSAPLVFGPASETITIAVSLVVRAHVLQALICHRRAQHKRALQCLAEARQWLAQQYTDAARARTVRLLWEDLQERWMPPSPKQQQQGASGTSASLPVTTTSAVQLPLLPAFDRLIGRLIAEEGRACASMIQVEECKVHYAILQACGSLPPLLPLPLRTSSSAVVSSLADASAQMQARTADLRLHYRRYQESLQRLHLLSRAYMTVVRWIEEEEQEGVMRAEVTAGPPPRGSVDAREQGVAWREALRGVRSRLSPFCLSALHCTCDPSTLVPPPGLATATTTAATAGVAACYALGFDIRLAAEVLGLYHCLSYVYLLCQQSAATPAPQPLSAVHHGALSAVDLMAQSTAGGGGTEPQPVNSGAMEASTNVRNASQRGDTFEEAKELAFLQRYRSDSTYTALFGSHQIRPSAREAFSPFNAVLGADDADVRAVIHDMVHRAVEHATVNLFVFGRCFSSGAAVTTTSGTPAVVNANVKVEKRRKAEVTDDDDDEDGGARDQCKGVQAAPFLCWRAPADATARTTPDITHEAALLWCLVELGLRDNFPVVIRFQRELSDALSLLSASSRVTDVTRSSGDGTAKNVSAPADLPKEAVAGELDVGNSLPKRSHPEGTPLVAIRKRSRSPLSSPSPAPLAPEASGAATSRLLQPPSWSWAFPGVRRALQLYLELVTVLMRAATTAHTSAFASATGTEELRSSAAFSASVTSSTTPSIPILRLGLQHAEQLMARLLFTVDAEMLQLTGNTWGISPGAGLRESGSARVMGTTDYRNGNGKSPSSSDVNQSQPTRHFLLADQLQCSTPEQLRGLVQIKAAALVTMARHHLTQLSLVRAAHYLREGQQFARIFHRQAKLALIPEMHVLLACLATCMSLRRLPALTEPLAKKGDGSEGRANSVSSGDRDGESSTAQDVLYAFAQGWLSTEGFTSSIHASNDNGVAPYEPHSLSGHHNNYISNGDGAAAFAIPPQEESTVAQDVGLPYLHLLAAERAACVSLHTPPSLSLLLYILKAWTVFHLVTAGEELVWPAVSCDFSSLLTTPLHTPTPHQQQQQSTRNMNESPSLSTAIPRSLALKSALSSPSCLPLPSPSHATTTLNTTVEDQQRRVARLDSLKTTPTSTPTLRSRHATLPTEMHRIQLEPAIMSADTTRAAVQGVKNEDNDDESGEAGRSFKGSSYISAKGANVGCAEEVTRSPQSHGSSDRVDKSTVVKSDGGIGGTRRAQGIYANAHNASSAATAVPCPSGPHVRMLPQSQKHRAGDVLKRMIDVLLDHYETHGVHVAPRTALGSSIATGTERVARQRAPATAWTPQNVVLFRLLRGAALLCGDKDEPAAARELKEATHFAKQHLGVLHPYVADGLALLASAYTSLDVDVVPSGDSHSHGESSGSATSLPSQQAMDGAARTRRVAVQVAMRCSCMALASLYTTSTINGSDGVDAAGTTTAQAQQQQQQTVSFSSIGARLWEWWGSQVLHGLCGGSSSGGGASGHNSNAVQQLRLLFGWLPGSAEYCLS</sequence>
<feature type="compositionally biased region" description="Low complexity" evidence="1">
    <location>
        <begin position="1335"/>
        <end position="1347"/>
    </location>
</feature>
<feature type="region of interest" description="Disordered" evidence="1">
    <location>
        <begin position="1335"/>
        <end position="1358"/>
    </location>
</feature>
<gene>
    <name evidence="2" type="ORF">Q4I28_002921</name>
</gene>
<dbReference type="Proteomes" id="UP001501274">
    <property type="component" value="Unassembled WGS sequence"/>
</dbReference>
<reference evidence="2 3" key="1">
    <citation type="submission" date="2024-02" db="EMBL/GenBank/DDBJ databases">
        <title>FIRST GENOME SEQUENCES OF Leishmania (Viannia) shawi, Leishmania (Viannia) lindenbergi AND Leishmania (Viannia) utingensis.</title>
        <authorList>
            <person name="Resadore F."/>
            <person name="Custodio M.G.F."/>
            <person name="Boite M.C."/>
            <person name="Cupolillo E."/>
            <person name="Ferreira G.E.M."/>
        </authorList>
    </citation>
    <scope>NUCLEOTIDE SEQUENCE [LARGE SCALE GENOMIC DNA]</scope>
    <source>
        <strain evidence="2 3">MDAS/BR/1979/M5533</strain>
    </source>
</reference>
<feature type="region of interest" description="Disordered" evidence="1">
    <location>
        <begin position="1401"/>
        <end position="1420"/>
    </location>
</feature>
<feature type="compositionally biased region" description="Low complexity" evidence="1">
    <location>
        <begin position="45"/>
        <end position="66"/>
    </location>
</feature>
<evidence type="ECO:0000313" key="3">
    <source>
        <dbReference type="Proteomes" id="UP001501274"/>
    </source>
</evidence>
<evidence type="ECO:0000313" key="2">
    <source>
        <dbReference type="EMBL" id="KAL0526340.1"/>
    </source>
</evidence>
<proteinExistence type="predicted"/>